<dbReference type="CDD" id="cd22359">
    <property type="entry name" value="SfsA-like_bacterial"/>
    <property type="match status" value="1"/>
</dbReference>
<dbReference type="InterPro" id="IPR005224">
    <property type="entry name" value="SfsA"/>
</dbReference>
<dbReference type="RefSeq" id="WP_109235765.1">
    <property type="nucleotide sequence ID" value="NZ_BMXZ01000001.1"/>
</dbReference>
<sequence length="235" mass="25898">MKFTPPLTKGRLIRRYKRFLTEVKLDSGEIITLHCPNTGSMKNCLLPSSDLWYLPANDPKRSTAGTWVIATTPFGKLANINTHYANLLVEEALNDGVIDLGAFVNLKREVRYGVENSRIDFCLKDQAEREVYIEVKSVTLGFEESDIAAFPDAVTTRGQKHLRELIALAKSGTRAILLYCVNLTGAKGVRPADEIDPAYGKLLREAVAAGVEVVAYGTSISPEEIKISHPLPVIL</sequence>
<dbReference type="Pfam" id="PF17746">
    <property type="entry name" value="SfsA_N"/>
    <property type="match status" value="1"/>
</dbReference>
<reference evidence="4 5" key="1">
    <citation type="journal article" date="2018" name="Genome Announc.">
        <title>Ignatzschineria cameli sp. nov., isolated from necrotic foot tissue of dromedaries (Camelus dromedarius) and associated maggots (Wohlfahrtia species) in Dubai.</title>
        <authorList>
            <person name="Tsang C.C."/>
            <person name="Tang J.Y."/>
            <person name="Fong J.Y."/>
            <person name="Kinne J."/>
            <person name="Lee H.H."/>
            <person name="Joseph M."/>
            <person name="Jose S."/>
            <person name="Schuster R.K."/>
            <person name="Tang Y."/>
            <person name="Sivakumar S."/>
            <person name="Chen J.H."/>
            <person name="Teng J.L."/>
            <person name="Lau S.K."/>
            <person name="Wernery U."/>
            <person name="Woo P.C."/>
        </authorList>
    </citation>
    <scope>NUCLEOTIDE SEQUENCE [LARGE SCALE GENOMIC DNA]</scope>
    <source>
        <strain evidence="4 5">KCTC 22643</strain>
    </source>
</reference>
<accession>A0A2U2AN11</accession>
<protein>
    <recommendedName>
        <fullName evidence="1">Sugar fermentation stimulation protein homolog</fullName>
    </recommendedName>
</protein>
<dbReference type="HAMAP" id="MF_00095">
    <property type="entry name" value="SfsA"/>
    <property type="match status" value="1"/>
</dbReference>
<evidence type="ECO:0000259" key="2">
    <source>
        <dbReference type="Pfam" id="PF03749"/>
    </source>
</evidence>
<keyword evidence="5" id="KW-1185">Reference proteome</keyword>
<dbReference type="PANTHER" id="PTHR30545:SF2">
    <property type="entry name" value="SUGAR FERMENTATION STIMULATION PROTEIN A"/>
    <property type="match status" value="1"/>
</dbReference>
<feature type="domain" description="Sugar fermentation stimulation protein C-terminal" evidence="2">
    <location>
        <begin position="84"/>
        <end position="223"/>
    </location>
</feature>
<dbReference type="PANTHER" id="PTHR30545">
    <property type="entry name" value="SUGAR FERMENTATION STIMULATION PROTEIN A"/>
    <property type="match status" value="1"/>
</dbReference>
<dbReference type="Pfam" id="PF03749">
    <property type="entry name" value="SfsA"/>
    <property type="match status" value="1"/>
</dbReference>
<dbReference type="FunFam" id="3.40.1350.60:FF:000001">
    <property type="entry name" value="Sugar fermentation stimulation protein A"/>
    <property type="match status" value="1"/>
</dbReference>
<dbReference type="InterPro" id="IPR041465">
    <property type="entry name" value="SfsA_N"/>
</dbReference>
<evidence type="ECO:0000256" key="1">
    <source>
        <dbReference type="HAMAP-Rule" id="MF_00095"/>
    </source>
</evidence>
<dbReference type="InterPro" id="IPR040452">
    <property type="entry name" value="SfsA_C"/>
</dbReference>
<comment type="caution">
    <text evidence="4">The sequence shown here is derived from an EMBL/GenBank/DDBJ whole genome shotgun (WGS) entry which is preliminary data.</text>
</comment>
<dbReference type="Gene3D" id="3.40.1350.60">
    <property type="match status" value="1"/>
</dbReference>
<dbReference type="NCBIfam" id="TIGR00230">
    <property type="entry name" value="sfsA"/>
    <property type="match status" value="1"/>
</dbReference>
<gene>
    <name evidence="1" type="primary">sfsA</name>
    <name evidence="4" type="ORF">DC082_03455</name>
</gene>
<evidence type="ECO:0000259" key="3">
    <source>
        <dbReference type="Pfam" id="PF17746"/>
    </source>
</evidence>
<name>A0A2U2AN11_9GAMM</name>
<dbReference type="EMBL" id="QEWR01000002">
    <property type="protein sequence ID" value="PWD84601.1"/>
    <property type="molecule type" value="Genomic_DNA"/>
</dbReference>
<dbReference type="GO" id="GO:0003677">
    <property type="term" value="F:DNA binding"/>
    <property type="evidence" value="ECO:0007669"/>
    <property type="project" value="InterPro"/>
</dbReference>
<comment type="similarity">
    <text evidence="1">Belongs to the SfsA family.</text>
</comment>
<proteinExistence type="inferred from homology"/>
<dbReference type="AlphaFoldDB" id="A0A2U2AN11"/>
<feature type="domain" description="SfsA N-terminal OB" evidence="3">
    <location>
        <begin position="13"/>
        <end position="79"/>
    </location>
</feature>
<evidence type="ECO:0000313" key="5">
    <source>
        <dbReference type="Proteomes" id="UP000244948"/>
    </source>
</evidence>
<evidence type="ECO:0000313" key="4">
    <source>
        <dbReference type="EMBL" id="PWD84601.1"/>
    </source>
</evidence>
<organism evidence="4 5">
    <name type="scientific">Ignatzschineria indica</name>
    <dbReference type="NCBI Taxonomy" id="472583"/>
    <lineage>
        <taxon>Bacteria</taxon>
        <taxon>Pseudomonadati</taxon>
        <taxon>Pseudomonadota</taxon>
        <taxon>Gammaproteobacteria</taxon>
        <taxon>Cardiobacteriales</taxon>
        <taxon>Ignatzschineriaceae</taxon>
        <taxon>Ignatzschineria</taxon>
    </lineage>
</organism>
<dbReference type="Proteomes" id="UP000244948">
    <property type="component" value="Unassembled WGS sequence"/>
</dbReference>
<dbReference type="Gene3D" id="2.40.50.580">
    <property type="match status" value="1"/>
</dbReference>